<evidence type="ECO:0000259" key="2">
    <source>
        <dbReference type="PROSITE" id="PS50405"/>
    </source>
</evidence>
<accession>A0ABN8Q1F9</accession>
<dbReference type="SUPFAM" id="SSF47616">
    <property type="entry name" value="GST C-terminal domain-like"/>
    <property type="match status" value="2"/>
</dbReference>
<dbReference type="PANTHER" id="PTHR11571">
    <property type="entry name" value="GLUTATHIONE S-TRANSFERASE"/>
    <property type="match status" value="1"/>
</dbReference>
<gene>
    <name evidence="3" type="ORF">PLOB_00001229</name>
</gene>
<dbReference type="InterPro" id="IPR004045">
    <property type="entry name" value="Glutathione_S-Trfase_N"/>
</dbReference>
<dbReference type="SUPFAM" id="SSF52833">
    <property type="entry name" value="Thioredoxin-like"/>
    <property type="match status" value="2"/>
</dbReference>
<dbReference type="Gene3D" id="1.20.1050.10">
    <property type="match status" value="2"/>
</dbReference>
<dbReference type="Pfam" id="PF02798">
    <property type="entry name" value="GST_N"/>
    <property type="match status" value="2"/>
</dbReference>
<dbReference type="PANTHER" id="PTHR11571:SF150">
    <property type="entry name" value="GLUTATHIONE S-TRANSFERASE"/>
    <property type="match status" value="1"/>
</dbReference>
<evidence type="ECO:0000313" key="4">
    <source>
        <dbReference type="Proteomes" id="UP001159405"/>
    </source>
</evidence>
<dbReference type="Proteomes" id="UP001159405">
    <property type="component" value="Unassembled WGS sequence"/>
</dbReference>
<protein>
    <recommendedName>
        <fullName evidence="5">Glutathione S-transferase</fullName>
    </recommendedName>
</protein>
<reference evidence="3 4" key="1">
    <citation type="submission" date="2022-05" db="EMBL/GenBank/DDBJ databases">
        <authorList>
            <consortium name="Genoscope - CEA"/>
            <person name="William W."/>
        </authorList>
    </citation>
    <scope>NUCLEOTIDE SEQUENCE [LARGE SCALE GENOMIC DNA]</scope>
</reference>
<dbReference type="SFLD" id="SFLDS00019">
    <property type="entry name" value="Glutathione_Transferase_(cytos"/>
    <property type="match status" value="1"/>
</dbReference>
<organism evidence="3 4">
    <name type="scientific">Porites lobata</name>
    <dbReference type="NCBI Taxonomy" id="104759"/>
    <lineage>
        <taxon>Eukaryota</taxon>
        <taxon>Metazoa</taxon>
        <taxon>Cnidaria</taxon>
        <taxon>Anthozoa</taxon>
        <taxon>Hexacorallia</taxon>
        <taxon>Scleractinia</taxon>
        <taxon>Fungiina</taxon>
        <taxon>Poritidae</taxon>
        <taxon>Porites</taxon>
    </lineage>
</organism>
<dbReference type="InterPro" id="IPR004046">
    <property type="entry name" value="GST_C"/>
</dbReference>
<keyword evidence="4" id="KW-1185">Reference proteome</keyword>
<evidence type="ECO:0000313" key="3">
    <source>
        <dbReference type="EMBL" id="CAH3155181.1"/>
    </source>
</evidence>
<dbReference type="CDD" id="cd03192">
    <property type="entry name" value="GST_C_Sigma_like"/>
    <property type="match status" value="2"/>
</dbReference>
<dbReference type="InterPro" id="IPR036282">
    <property type="entry name" value="Glutathione-S-Trfase_C_sf"/>
</dbReference>
<dbReference type="SFLD" id="SFLDG01205">
    <property type="entry name" value="AMPS.1"/>
    <property type="match status" value="1"/>
</dbReference>
<proteinExistence type="predicted"/>
<dbReference type="InterPro" id="IPR050213">
    <property type="entry name" value="GST_superfamily"/>
</dbReference>
<dbReference type="SFLD" id="SFLDG00363">
    <property type="entry name" value="AMPS_(cytGST):_Alpha-__Mu-__Pi"/>
    <property type="match status" value="1"/>
</dbReference>
<dbReference type="InterPro" id="IPR010987">
    <property type="entry name" value="Glutathione-S-Trfase_C-like"/>
</dbReference>
<sequence>MSGYQLYYFPIRGRAEMARWAFAVAKIDFEDVRLSGEEWAKEKASGRAPFGQMPFLVTPEGKVLAQSGAIMKYICKKGGMSPSDSFDEALADMIHDGVYDLRNDLSKGHHEKDETKKVELMTKFFLTTLPERLGKFEAILKSRDEGKGFFFGDKLYYFPGRGRAEMARWAFAVAKIDFEDVRLSVEEWAEEKASGRSPLGQMPFLVTPEGKILGQSGAIMKYICKKGALSPSDSFDEALADMIHDGVNDLRNDLAKGHFEKDEGKKKELMTKFFLTTLPERLGKFEAILKSREEGKSFFFGDKLTYADISFVAFVNGIKVSIDNQKAKGNPTPDIDELIGKYPLLVAYINRVLAVPEIKTWVEKRPDSEF</sequence>
<feature type="domain" description="GST N-terminal" evidence="1">
    <location>
        <begin position="151"/>
        <end position="231"/>
    </location>
</feature>
<dbReference type="Pfam" id="PF14497">
    <property type="entry name" value="GST_C_3"/>
    <property type="match status" value="1"/>
</dbReference>
<dbReference type="InterPro" id="IPR040079">
    <property type="entry name" value="Glutathione_S-Trfase"/>
</dbReference>
<dbReference type="InterPro" id="IPR036249">
    <property type="entry name" value="Thioredoxin-like_sf"/>
</dbReference>
<dbReference type="PROSITE" id="PS50404">
    <property type="entry name" value="GST_NTER"/>
    <property type="match status" value="2"/>
</dbReference>
<dbReference type="PROSITE" id="PS50405">
    <property type="entry name" value="GST_CTER"/>
    <property type="match status" value="1"/>
</dbReference>
<evidence type="ECO:0000259" key="1">
    <source>
        <dbReference type="PROSITE" id="PS50404"/>
    </source>
</evidence>
<name>A0ABN8Q1F9_9CNID</name>
<dbReference type="EMBL" id="CALNXK010000100">
    <property type="protein sequence ID" value="CAH3155181.1"/>
    <property type="molecule type" value="Genomic_DNA"/>
</dbReference>
<feature type="domain" description="GST N-terminal" evidence="1">
    <location>
        <begin position="2"/>
        <end position="82"/>
    </location>
</feature>
<comment type="caution">
    <text evidence="3">The sequence shown here is derived from an EMBL/GenBank/DDBJ whole genome shotgun (WGS) entry which is preliminary data.</text>
</comment>
<dbReference type="Gene3D" id="3.40.30.10">
    <property type="entry name" value="Glutaredoxin"/>
    <property type="match status" value="2"/>
</dbReference>
<evidence type="ECO:0008006" key="5">
    <source>
        <dbReference type="Google" id="ProtNLM"/>
    </source>
</evidence>
<dbReference type="CDD" id="cd03039">
    <property type="entry name" value="GST_N_Sigma_like"/>
    <property type="match status" value="2"/>
</dbReference>
<feature type="domain" description="GST C-terminal" evidence="2">
    <location>
        <begin position="233"/>
        <end position="370"/>
    </location>
</feature>